<dbReference type="Proteomes" id="UP000268084">
    <property type="component" value="Chromosome"/>
</dbReference>
<sequence>MMSKDEMGMSKPAPLAATEVLVRCAERTRRYDFSIWFWGDGIAIDGLQEARELAADEASGEHALRFLQNWTEQTPSWTDHLTPGLALVKAVGRDHPSAQRLAQWLANVPRSPDGAPLYRPDQPQYRHTVWVDSIYHVPPFLAALGGEQRRDEALEAWKSHMDVLRDPRGPFLRHSFDTGTGVGHGYGWGRGSGWALLGMIDTLRLMEQPPLWAQQDFAELAHAVLSVQDCAGMWRTLLHDREAYLESSATAFFGAAFTAGVAAGLLGPEFAEAADRAWQAVAGRIDADGSFWGTSACTWAGAADVDDDQMYRTLPTETNVWGQGSILRFAGERLRAGLEGTQ</sequence>
<reference evidence="2 3" key="2">
    <citation type="submission" date="2018-12" db="EMBL/GenBank/DDBJ databases">
        <title>Nakamurella antarcticus sp. nov., isolated from Antarctica South Shetland Islands soil.</title>
        <authorList>
            <person name="Peng F."/>
        </authorList>
    </citation>
    <scope>NUCLEOTIDE SEQUENCE [LARGE SCALE GENOMIC DNA]</scope>
    <source>
        <strain evidence="2 3">S14-144</strain>
    </source>
</reference>
<gene>
    <name evidence="2" type="ORF">EH165_10120</name>
</gene>
<evidence type="ECO:0008006" key="4">
    <source>
        <dbReference type="Google" id="ProtNLM"/>
    </source>
</evidence>
<dbReference type="AlphaFoldDB" id="A0A3G8ZMG7"/>
<name>A0A3G8ZMG7_9ACTN</name>
<dbReference type="GO" id="GO:0005975">
    <property type="term" value="P:carbohydrate metabolic process"/>
    <property type="evidence" value="ECO:0007669"/>
    <property type="project" value="InterPro"/>
</dbReference>
<proteinExistence type="predicted"/>
<dbReference type="PANTHER" id="PTHR33886">
    <property type="entry name" value="UNSATURATED RHAMNOGALACTURONAN HYDROLASE (EUROFUNG)"/>
    <property type="match status" value="1"/>
</dbReference>
<dbReference type="EMBL" id="CP034170">
    <property type="protein sequence ID" value="AZI58440.1"/>
    <property type="molecule type" value="Genomic_DNA"/>
</dbReference>
<dbReference type="Pfam" id="PF07470">
    <property type="entry name" value="Glyco_hydro_88"/>
    <property type="match status" value="1"/>
</dbReference>
<evidence type="ECO:0000313" key="2">
    <source>
        <dbReference type="EMBL" id="AZI58440.1"/>
    </source>
</evidence>
<reference evidence="2 3" key="1">
    <citation type="submission" date="2018-11" db="EMBL/GenBank/DDBJ databases">
        <authorList>
            <person name="Da X."/>
        </authorList>
    </citation>
    <scope>NUCLEOTIDE SEQUENCE [LARGE SCALE GENOMIC DNA]</scope>
    <source>
        <strain evidence="2 3">S14-144</strain>
    </source>
</reference>
<dbReference type="Gene3D" id="1.50.10.10">
    <property type="match status" value="1"/>
</dbReference>
<dbReference type="InterPro" id="IPR052043">
    <property type="entry name" value="PolySaccharide_Degr_Enz"/>
</dbReference>
<evidence type="ECO:0000256" key="1">
    <source>
        <dbReference type="ARBA" id="ARBA00022801"/>
    </source>
</evidence>
<accession>A0A3G8ZMG7</accession>
<organism evidence="2 3">
    <name type="scientific">Nakamurella antarctica</name>
    <dbReference type="NCBI Taxonomy" id="1902245"/>
    <lineage>
        <taxon>Bacteria</taxon>
        <taxon>Bacillati</taxon>
        <taxon>Actinomycetota</taxon>
        <taxon>Actinomycetes</taxon>
        <taxon>Nakamurellales</taxon>
        <taxon>Nakamurellaceae</taxon>
        <taxon>Nakamurella</taxon>
    </lineage>
</organism>
<dbReference type="InterPro" id="IPR012341">
    <property type="entry name" value="6hp_glycosidase-like_sf"/>
</dbReference>
<dbReference type="InterPro" id="IPR008928">
    <property type="entry name" value="6-hairpin_glycosidase_sf"/>
</dbReference>
<keyword evidence="3" id="KW-1185">Reference proteome</keyword>
<dbReference type="OrthoDB" id="6381507at2"/>
<evidence type="ECO:0000313" key="3">
    <source>
        <dbReference type="Proteomes" id="UP000268084"/>
    </source>
</evidence>
<keyword evidence="1" id="KW-0378">Hydrolase</keyword>
<dbReference type="KEGG" id="nak:EH165_10120"/>
<dbReference type="SUPFAM" id="SSF48208">
    <property type="entry name" value="Six-hairpin glycosidases"/>
    <property type="match status" value="1"/>
</dbReference>
<protein>
    <recommendedName>
        <fullName evidence="4">Unsaturated rhamnogalacturonyl hydrolase</fullName>
    </recommendedName>
</protein>
<dbReference type="PANTHER" id="PTHR33886:SF8">
    <property type="entry name" value="UNSATURATED RHAMNOGALACTURONAN HYDROLASE (EUROFUNG)"/>
    <property type="match status" value="1"/>
</dbReference>
<dbReference type="InterPro" id="IPR010905">
    <property type="entry name" value="Glyco_hydro_88"/>
</dbReference>
<dbReference type="GO" id="GO:0016787">
    <property type="term" value="F:hydrolase activity"/>
    <property type="evidence" value="ECO:0007669"/>
    <property type="project" value="UniProtKB-KW"/>
</dbReference>